<dbReference type="EMBL" id="JAZDWZ010000002">
    <property type="protein sequence ID" value="MEE3928161.1"/>
    <property type="molecule type" value="Genomic_DNA"/>
</dbReference>
<evidence type="ECO:0000256" key="2">
    <source>
        <dbReference type="ARBA" id="ARBA00022517"/>
    </source>
</evidence>
<evidence type="ECO:0000313" key="8">
    <source>
        <dbReference type="Proteomes" id="UP001344817"/>
    </source>
</evidence>
<evidence type="ECO:0000256" key="5">
    <source>
        <dbReference type="HAMAP-Rule" id="MF_00651"/>
    </source>
</evidence>
<evidence type="ECO:0000256" key="1">
    <source>
        <dbReference type="ARBA" id="ARBA00022490"/>
    </source>
</evidence>
<comment type="caution">
    <text evidence="7">The sequence shown here is derived from an EMBL/GenBank/DDBJ whole genome shotgun (WGS) entry which is preliminary data.</text>
</comment>
<keyword evidence="8" id="KW-1185">Reference proteome</keyword>
<gene>
    <name evidence="7" type="primary">ruvX</name>
    <name evidence="7" type="ORF">V2E24_01035</name>
</gene>
<keyword evidence="2 5" id="KW-0690">Ribosome biogenesis</keyword>
<comment type="subcellular location">
    <subcellularLocation>
        <location evidence="5">Cytoplasm</location>
    </subcellularLocation>
</comment>
<dbReference type="InterPro" id="IPR005227">
    <property type="entry name" value="YqgF"/>
</dbReference>
<feature type="domain" description="YqgF/RNase H-like" evidence="6">
    <location>
        <begin position="1"/>
        <end position="109"/>
    </location>
</feature>
<evidence type="ECO:0000256" key="3">
    <source>
        <dbReference type="ARBA" id="ARBA00022722"/>
    </source>
</evidence>
<comment type="function">
    <text evidence="5">Could be a nuclease involved in processing of the 5'-end of pre-16S rRNA.</text>
</comment>
<dbReference type="EC" id="3.1.-.-" evidence="5"/>
<accession>A0ABU7MMF5</accession>
<dbReference type="CDD" id="cd16964">
    <property type="entry name" value="YqgF"/>
    <property type="match status" value="1"/>
</dbReference>
<dbReference type="Proteomes" id="UP001344817">
    <property type="component" value="Unassembled WGS sequence"/>
</dbReference>
<sequence>MRKLALDLGSRSCGFAISDPMCIIASGLENLKFEEKDFEAVLQRISFYLKQYSDVDLIILGYPLRSNGDKSQTTLMVEEFKQMLEKYLLANNYQIPIKLINEYGSTIKAESVLIESGMTRQKRKTLKDKLAAVIILQEYLKYYI</sequence>
<evidence type="ECO:0000313" key="7">
    <source>
        <dbReference type="EMBL" id="MEE3928161.1"/>
    </source>
</evidence>
<dbReference type="Gene3D" id="3.30.420.140">
    <property type="entry name" value="YqgF/RNase H-like domain"/>
    <property type="match status" value="1"/>
</dbReference>
<evidence type="ECO:0000256" key="4">
    <source>
        <dbReference type="ARBA" id="ARBA00022801"/>
    </source>
</evidence>
<keyword evidence="1 5" id="KW-0963">Cytoplasm</keyword>
<name>A0ABU7MMF5_9BACT</name>
<keyword evidence="4 5" id="KW-0378">Hydrolase</keyword>
<comment type="similarity">
    <text evidence="5">Belongs to the YqgF HJR family.</text>
</comment>
<dbReference type="PANTHER" id="PTHR33317">
    <property type="entry name" value="POLYNUCLEOTIDYL TRANSFERASE, RIBONUCLEASE H-LIKE SUPERFAMILY PROTEIN"/>
    <property type="match status" value="1"/>
</dbReference>
<dbReference type="HAMAP" id="MF_00651">
    <property type="entry name" value="Nuclease_YqgF"/>
    <property type="match status" value="1"/>
</dbReference>
<organism evidence="7 8">
    <name type="scientific">Mycoplasmopsis ciconiae</name>
    <dbReference type="NCBI Taxonomy" id="561067"/>
    <lineage>
        <taxon>Bacteria</taxon>
        <taxon>Bacillati</taxon>
        <taxon>Mycoplasmatota</taxon>
        <taxon>Mycoplasmoidales</taxon>
        <taxon>Metamycoplasmataceae</taxon>
        <taxon>Mycoplasmopsis</taxon>
    </lineage>
</organism>
<dbReference type="RefSeq" id="WP_330500573.1">
    <property type="nucleotide sequence ID" value="NZ_JAZDWZ010000002.1"/>
</dbReference>
<dbReference type="NCBIfam" id="TIGR00250">
    <property type="entry name" value="RNAse_H_YqgF"/>
    <property type="match status" value="1"/>
</dbReference>
<dbReference type="Pfam" id="PF03652">
    <property type="entry name" value="RuvX"/>
    <property type="match status" value="1"/>
</dbReference>
<dbReference type="SUPFAM" id="SSF53098">
    <property type="entry name" value="Ribonuclease H-like"/>
    <property type="match status" value="1"/>
</dbReference>
<dbReference type="SMART" id="SM00732">
    <property type="entry name" value="YqgFc"/>
    <property type="match status" value="1"/>
</dbReference>
<reference evidence="7" key="1">
    <citation type="submission" date="2024-01" db="EMBL/GenBank/DDBJ databases">
        <title>Genome sequence of Mycoplasma ciconiae type strain DSM 25251.</title>
        <authorList>
            <person name="Spergser J."/>
        </authorList>
    </citation>
    <scope>NUCLEOTIDE SEQUENCE [LARGE SCALE GENOMIC DNA]</scope>
    <source>
        <strain evidence="7">DSM 25251</strain>
    </source>
</reference>
<evidence type="ECO:0000259" key="6">
    <source>
        <dbReference type="SMART" id="SM00732"/>
    </source>
</evidence>
<dbReference type="InterPro" id="IPR037027">
    <property type="entry name" value="YqgF/RNaseH-like_dom_sf"/>
</dbReference>
<keyword evidence="3 5" id="KW-0540">Nuclease</keyword>
<dbReference type="PANTHER" id="PTHR33317:SF4">
    <property type="entry name" value="POLYNUCLEOTIDYL TRANSFERASE, RIBONUCLEASE H-LIKE SUPERFAMILY PROTEIN"/>
    <property type="match status" value="1"/>
</dbReference>
<protein>
    <recommendedName>
        <fullName evidence="5">Putative pre-16S rRNA nuclease</fullName>
        <ecNumber evidence="5">3.1.-.-</ecNumber>
    </recommendedName>
</protein>
<proteinExistence type="inferred from homology"/>
<dbReference type="InterPro" id="IPR012337">
    <property type="entry name" value="RNaseH-like_sf"/>
</dbReference>
<dbReference type="InterPro" id="IPR006641">
    <property type="entry name" value="YqgF/RNaseH-like_dom"/>
</dbReference>